<dbReference type="GO" id="GO:0016042">
    <property type="term" value="P:lipid catabolic process"/>
    <property type="evidence" value="ECO:0007669"/>
    <property type="project" value="UniProtKB-KW"/>
</dbReference>
<comment type="caution">
    <text evidence="5">The sequence shown here is derived from an EMBL/GenBank/DDBJ whole genome shotgun (WGS) entry which is preliminary data.</text>
</comment>
<dbReference type="EMBL" id="JABBNU010000003">
    <property type="protein sequence ID" value="NMM47718.1"/>
    <property type="molecule type" value="Genomic_DNA"/>
</dbReference>
<dbReference type="RefSeq" id="WP_169678524.1">
    <property type="nucleotide sequence ID" value="NZ_JABBNU010000003.1"/>
</dbReference>
<feature type="transmembrane region" description="Helical" evidence="4">
    <location>
        <begin position="30"/>
        <end position="47"/>
    </location>
</feature>
<dbReference type="Gene3D" id="3.40.50.1820">
    <property type="entry name" value="alpha/beta hydrolase"/>
    <property type="match status" value="1"/>
</dbReference>
<keyword evidence="4" id="KW-1133">Transmembrane helix</keyword>
<organism evidence="5 6">
    <name type="scientific">Marinigracilibium pacificum</name>
    <dbReference type="NCBI Taxonomy" id="2729599"/>
    <lineage>
        <taxon>Bacteria</taxon>
        <taxon>Pseudomonadati</taxon>
        <taxon>Bacteroidota</taxon>
        <taxon>Cytophagia</taxon>
        <taxon>Cytophagales</taxon>
        <taxon>Flammeovirgaceae</taxon>
        <taxon>Marinigracilibium</taxon>
    </lineage>
</organism>
<evidence type="ECO:0000256" key="1">
    <source>
        <dbReference type="ARBA" id="ARBA00022801"/>
    </source>
</evidence>
<protein>
    <recommendedName>
        <fullName evidence="7">Platelet-activating factor acetylhydrolase</fullName>
    </recommendedName>
</protein>
<evidence type="ECO:0000256" key="3">
    <source>
        <dbReference type="ARBA" id="ARBA00023098"/>
    </source>
</evidence>
<evidence type="ECO:0000313" key="5">
    <source>
        <dbReference type="EMBL" id="NMM47718.1"/>
    </source>
</evidence>
<keyword evidence="6" id="KW-1185">Reference proteome</keyword>
<reference evidence="5 6" key="1">
    <citation type="submission" date="2020-04" db="EMBL/GenBank/DDBJ databases">
        <title>Flammeovirgaceae bacterium KN852 isolated from deep sea.</title>
        <authorList>
            <person name="Zhang D.-C."/>
        </authorList>
    </citation>
    <scope>NUCLEOTIDE SEQUENCE [LARGE SCALE GENOMIC DNA]</scope>
    <source>
        <strain evidence="5 6">KN852</strain>
    </source>
</reference>
<keyword evidence="3" id="KW-0443">Lipid metabolism</keyword>
<evidence type="ECO:0000256" key="2">
    <source>
        <dbReference type="ARBA" id="ARBA00022963"/>
    </source>
</evidence>
<dbReference type="SUPFAM" id="SSF53474">
    <property type="entry name" value="alpha/beta-Hydrolases"/>
    <property type="match status" value="1"/>
</dbReference>
<dbReference type="AlphaFoldDB" id="A0A848IX24"/>
<dbReference type="GO" id="GO:0003847">
    <property type="term" value="F:1-alkyl-2-acetylglycerophosphocholine esterase activity"/>
    <property type="evidence" value="ECO:0007669"/>
    <property type="project" value="TreeGrafter"/>
</dbReference>
<evidence type="ECO:0008006" key="7">
    <source>
        <dbReference type="Google" id="ProtNLM"/>
    </source>
</evidence>
<feature type="transmembrane region" description="Helical" evidence="4">
    <location>
        <begin position="6"/>
        <end position="23"/>
    </location>
</feature>
<keyword evidence="4" id="KW-0812">Transmembrane</keyword>
<name>A0A848IX24_9BACT</name>
<gene>
    <name evidence="5" type="ORF">HH304_04850</name>
</gene>
<evidence type="ECO:0000313" key="6">
    <source>
        <dbReference type="Proteomes" id="UP000559010"/>
    </source>
</evidence>
<evidence type="ECO:0000256" key="4">
    <source>
        <dbReference type="SAM" id="Phobius"/>
    </source>
</evidence>
<dbReference type="Proteomes" id="UP000559010">
    <property type="component" value="Unassembled WGS sequence"/>
</dbReference>
<sequence length="498" mass="56678">MSEKLMRTFEVILLVTITIFPFIKRPLLRYFRADYILIFLGIILLLHLTIEGWRWQMIPVYIITPFLGWRIKTINQDNTVRLSFLRFIGFTGLSVLILIGWLLPTVLPVFSLPEPQGKYNVGTELVYLKTDKNEYITKDPNDKRELLVKIWYPSDADVSSLEGESYIDQGSRAGFAMKYGLPPTALNYLDYVKTYVYQDIPVANQKFPVLIFSHGYGSKATGYYALLTELASHGYIIINMNHTYESLGVTLPNGNIKYFDYDYQGEISSGSMEVIEPIITAFKSDLTFEHRHPIVRKAVKEYFEGDIQDRWVEDMTYTLDLLDSWNNEGLLKGKLDLNKIGVIGHSVGGGSAGKLAFKDNRIKAAVNLDGNQWGQLIDSKFNIPFLYVSADWPAEHEDINSHIYINKSSDIFYETKLLNSGHPNFMDIPLMVPVPALAGTGEIDPYQGIEIVNNLVIAFFDKHLKNLNEAKPELIGSKYDLLEMKVYKGDSANYVATH</sequence>
<dbReference type="PANTHER" id="PTHR10272">
    <property type="entry name" value="PLATELET-ACTIVATING FACTOR ACETYLHYDROLASE"/>
    <property type="match status" value="1"/>
</dbReference>
<feature type="transmembrane region" description="Helical" evidence="4">
    <location>
        <begin position="83"/>
        <end position="103"/>
    </location>
</feature>
<dbReference type="PANTHER" id="PTHR10272:SF0">
    <property type="entry name" value="PLATELET-ACTIVATING FACTOR ACETYLHYDROLASE"/>
    <property type="match status" value="1"/>
</dbReference>
<keyword evidence="2" id="KW-0442">Lipid degradation</keyword>
<dbReference type="InterPro" id="IPR029058">
    <property type="entry name" value="AB_hydrolase_fold"/>
</dbReference>
<accession>A0A848IX24</accession>
<keyword evidence="1" id="KW-0378">Hydrolase</keyword>
<dbReference type="Pfam" id="PF03403">
    <property type="entry name" value="PAF-AH_p_II"/>
    <property type="match status" value="1"/>
</dbReference>
<keyword evidence="4" id="KW-0472">Membrane</keyword>
<proteinExistence type="predicted"/>